<dbReference type="SUPFAM" id="SSF103473">
    <property type="entry name" value="MFS general substrate transporter"/>
    <property type="match status" value="1"/>
</dbReference>
<evidence type="ECO:0000313" key="9">
    <source>
        <dbReference type="EMBL" id="MFC6646020.1"/>
    </source>
</evidence>
<evidence type="ECO:0000313" key="10">
    <source>
        <dbReference type="Proteomes" id="UP001596391"/>
    </source>
</evidence>
<keyword evidence="5 7" id="KW-1133">Transmembrane helix</keyword>
<dbReference type="PANTHER" id="PTHR23517">
    <property type="entry name" value="RESISTANCE PROTEIN MDTM, PUTATIVE-RELATED-RELATED"/>
    <property type="match status" value="1"/>
</dbReference>
<dbReference type="InterPro" id="IPR050171">
    <property type="entry name" value="MFS_Transporters"/>
</dbReference>
<evidence type="ECO:0000256" key="4">
    <source>
        <dbReference type="ARBA" id="ARBA00022692"/>
    </source>
</evidence>
<proteinExistence type="predicted"/>
<dbReference type="InterPro" id="IPR036259">
    <property type="entry name" value="MFS_trans_sf"/>
</dbReference>
<evidence type="ECO:0000256" key="7">
    <source>
        <dbReference type="SAM" id="Phobius"/>
    </source>
</evidence>
<evidence type="ECO:0000256" key="1">
    <source>
        <dbReference type="ARBA" id="ARBA00004651"/>
    </source>
</evidence>
<gene>
    <name evidence="9" type="ORF">ACFQBQ_10590</name>
</gene>
<feature type="transmembrane region" description="Helical" evidence="7">
    <location>
        <begin position="221"/>
        <end position="241"/>
    </location>
</feature>
<comment type="caution">
    <text evidence="9">The sequence shown here is derived from an EMBL/GenBank/DDBJ whole genome shotgun (WGS) entry which is preliminary data.</text>
</comment>
<feature type="transmembrane region" description="Helical" evidence="7">
    <location>
        <begin position="253"/>
        <end position="271"/>
    </location>
</feature>
<dbReference type="Proteomes" id="UP001596391">
    <property type="component" value="Unassembled WGS sequence"/>
</dbReference>
<protein>
    <submittedName>
        <fullName evidence="9">MFS transporter</fullName>
    </submittedName>
</protein>
<keyword evidence="10" id="KW-1185">Reference proteome</keyword>
<dbReference type="InterPro" id="IPR011701">
    <property type="entry name" value="MFS"/>
</dbReference>
<keyword evidence="4 7" id="KW-0812">Transmembrane</keyword>
<feature type="domain" description="Major facilitator superfamily (MFS) profile" evidence="8">
    <location>
        <begin position="21"/>
        <end position="392"/>
    </location>
</feature>
<feature type="transmembrane region" description="Helical" evidence="7">
    <location>
        <begin position="283"/>
        <end position="301"/>
    </location>
</feature>
<feature type="transmembrane region" description="Helical" evidence="7">
    <location>
        <begin position="89"/>
        <end position="113"/>
    </location>
</feature>
<name>A0ABW1ZAU3_9BACT</name>
<organism evidence="9 10">
    <name type="scientific">Granulicella cerasi</name>
    <dbReference type="NCBI Taxonomy" id="741063"/>
    <lineage>
        <taxon>Bacteria</taxon>
        <taxon>Pseudomonadati</taxon>
        <taxon>Acidobacteriota</taxon>
        <taxon>Terriglobia</taxon>
        <taxon>Terriglobales</taxon>
        <taxon>Acidobacteriaceae</taxon>
        <taxon>Granulicella</taxon>
    </lineage>
</organism>
<dbReference type="Gene3D" id="1.20.1250.20">
    <property type="entry name" value="MFS general substrate transporter like domains"/>
    <property type="match status" value="1"/>
</dbReference>
<dbReference type="Pfam" id="PF07690">
    <property type="entry name" value="MFS_1"/>
    <property type="match status" value="2"/>
</dbReference>
<comment type="subcellular location">
    <subcellularLocation>
        <location evidence="1">Cell membrane</location>
        <topology evidence="1">Multi-pass membrane protein</topology>
    </subcellularLocation>
</comment>
<feature type="transmembrane region" description="Helical" evidence="7">
    <location>
        <begin position="119"/>
        <end position="137"/>
    </location>
</feature>
<feature type="transmembrane region" description="Helical" evidence="7">
    <location>
        <begin position="307"/>
        <end position="330"/>
    </location>
</feature>
<evidence type="ECO:0000256" key="3">
    <source>
        <dbReference type="ARBA" id="ARBA00022475"/>
    </source>
</evidence>
<sequence>MYAPEPHTLAPAPPEGRRGIALAGTLTLLFVACFTVMVGSVIAPALPSIAMHLQWPWSPGWLVTIPSLGVVIFGPLAGKLIDRHGGRSVLFIGLALYGTLGMMGAMFTASPWLLLADRLLLGGSTALAMAAGTTLIAEHFQGAERLRMIARQGMAIEFGGVLFLAAGGALGRLHWSAPFTLYVLAWPCAALVLLCLPASARHPDASVDNSASPNLRTMHTLVEATLCMAIFFVAYTALPLALASRFGDSESRIGYLMALISIVAVLVAAMLPRINQSVALGRLIPFALLLFGVGHLTLASSHRTSTVIVGLALLGIGFAFAIPVVNHEMIERSSPAQRGRNLGLLSVAIFLGQFLSSFAGLASADSFTTLRLTGLLSLACGIVWLLLRERIANPRHHTYIHRS</sequence>
<keyword evidence="6 7" id="KW-0472">Membrane</keyword>
<feature type="transmembrane region" description="Helical" evidence="7">
    <location>
        <begin position="58"/>
        <end position="77"/>
    </location>
</feature>
<evidence type="ECO:0000256" key="5">
    <source>
        <dbReference type="ARBA" id="ARBA00022989"/>
    </source>
</evidence>
<evidence type="ECO:0000256" key="6">
    <source>
        <dbReference type="ARBA" id="ARBA00023136"/>
    </source>
</evidence>
<feature type="transmembrane region" description="Helical" evidence="7">
    <location>
        <begin position="158"/>
        <end position="175"/>
    </location>
</feature>
<dbReference type="CDD" id="cd17473">
    <property type="entry name" value="MFS_arabinose_efflux_permease_like"/>
    <property type="match status" value="1"/>
</dbReference>
<feature type="transmembrane region" description="Helical" evidence="7">
    <location>
        <begin position="20"/>
        <end position="46"/>
    </location>
</feature>
<dbReference type="RefSeq" id="WP_263370465.1">
    <property type="nucleotide sequence ID" value="NZ_JAGSYD010000001.1"/>
</dbReference>
<keyword evidence="2" id="KW-0813">Transport</keyword>
<feature type="transmembrane region" description="Helical" evidence="7">
    <location>
        <begin position="368"/>
        <end position="387"/>
    </location>
</feature>
<dbReference type="PANTHER" id="PTHR23517:SF3">
    <property type="entry name" value="INTEGRAL MEMBRANE TRANSPORT PROTEIN"/>
    <property type="match status" value="1"/>
</dbReference>
<accession>A0ABW1ZAU3</accession>
<evidence type="ECO:0000256" key="2">
    <source>
        <dbReference type="ARBA" id="ARBA00022448"/>
    </source>
</evidence>
<evidence type="ECO:0000259" key="8">
    <source>
        <dbReference type="PROSITE" id="PS50850"/>
    </source>
</evidence>
<feature type="transmembrane region" description="Helical" evidence="7">
    <location>
        <begin position="342"/>
        <end position="362"/>
    </location>
</feature>
<dbReference type="PROSITE" id="PS50850">
    <property type="entry name" value="MFS"/>
    <property type="match status" value="1"/>
</dbReference>
<feature type="transmembrane region" description="Helical" evidence="7">
    <location>
        <begin position="181"/>
        <end position="200"/>
    </location>
</feature>
<reference evidence="10" key="1">
    <citation type="journal article" date="2019" name="Int. J. Syst. Evol. Microbiol.">
        <title>The Global Catalogue of Microorganisms (GCM) 10K type strain sequencing project: providing services to taxonomists for standard genome sequencing and annotation.</title>
        <authorList>
            <consortium name="The Broad Institute Genomics Platform"/>
            <consortium name="The Broad Institute Genome Sequencing Center for Infectious Disease"/>
            <person name="Wu L."/>
            <person name="Ma J."/>
        </authorList>
    </citation>
    <scope>NUCLEOTIDE SEQUENCE [LARGE SCALE GENOMIC DNA]</scope>
    <source>
        <strain evidence="10">CGMCC 1.16026</strain>
    </source>
</reference>
<keyword evidence="3" id="KW-1003">Cell membrane</keyword>
<dbReference type="InterPro" id="IPR020846">
    <property type="entry name" value="MFS_dom"/>
</dbReference>
<dbReference type="EMBL" id="JBHSWI010000001">
    <property type="protein sequence ID" value="MFC6646020.1"/>
    <property type="molecule type" value="Genomic_DNA"/>
</dbReference>